<comment type="subcellular location">
    <subcellularLocation>
        <location evidence="1">Cell membrane</location>
        <topology evidence="1">Multi-pass membrane protein</topology>
    </subcellularLocation>
</comment>
<dbReference type="Pfam" id="PF02653">
    <property type="entry name" value="BPD_transp_2"/>
    <property type="match status" value="1"/>
</dbReference>
<name>A0A161HD50_9RHOB</name>
<keyword evidence="3" id="KW-1003">Cell membrane</keyword>
<dbReference type="RefSeq" id="WP_084739965.1">
    <property type="nucleotide sequence ID" value="NZ_CP012661.1"/>
</dbReference>
<keyword evidence="5 9" id="KW-0812">Transmembrane</keyword>
<dbReference type="InterPro" id="IPR001851">
    <property type="entry name" value="ABC_transp_permease"/>
</dbReference>
<feature type="transmembrane region" description="Helical" evidence="9">
    <location>
        <begin position="81"/>
        <end position="98"/>
    </location>
</feature>
<sequence>MTMILTETVMDRRHSTGRRLARLTTNLWLVAALVLMTAAIASQKPQLLDPGNIVAVLKSFSIMVMMVLGLTWVIAAGKIDVSFMQVAALSNMLCAWGLSQGWGWWGAIGAGLCAGLAVGLLNGWLVAVMRLPALIVTISTAGLCASLAAALGKGTVIRIAAPGPLASLLEPQFGGAVPLIVLPVLVLAGVAWFVQERLTMGRYIYAMAQNEAAIRSVGVPVVGLTLLLFVVSGVCASLAGVILAENLASGADDRRALPHQRTDRGAAGRDDGACRQAQHLWHADRDAVHRRAVQRRGPAGPAGLPAPDHSGRAAADGAGGGDACRAAPRRTPERGLRCAT</sequence>
<evidence type="ECO:0000256" key="8">
    <source>
        <dbReference type="SAM" id="MobiDB-lite"/>
    </source>
</evidence>
<feature type="transmembrane region" description="Helical" evidence="9">
    <location>
        <begin position="133"/>
        <end position="152"/>
    </location>
</feature>
<dbReference type="EMBL" id="CP012661">
    <property type="protein sequence ID" value="AMY71999.1"/>
    <property type="molecule type" value="Genomic_DNA"/>
</dbReference>
<feature type="transmembrane region" description="Helical" evidence="9">
    <location>
        <begin position="53"/>
        <end position="74"/>
    </location>
</feature>
<dbReference type="PATRIC" id="fig|1335048.3.peg.4970"/>
<evidence type="ECO:0000313" key="10">
    <source>
        <dbReference type="EMBL" id="AMY71999.1"/>
    </source>
</evidence>
<evidence type="ECO:0000256" key="7">
    <source>
        <dbReference type="ARBA" id="ARBA00023136"/>
    </source>
</evidence>
<dbReference type="PANTHER" id="PTHR32196">
    <property type="entry name" value="ABC TRANSPORTER PERMEASE PROTEIN YPHD-RELATED-RELATED"/>
    <property type="match status" value="1"/>
</dbReference>
<gene>
    <name evidence="10" type="ORF">AKL17_4789</name>
</gene>
<keyword evidence="6 9" id="KW-1133">Transmembrane helix</keyword>
<reference evidence="10 11" key="1">
    <citation type="submission" date="2015-09" db="EMBL/GenBank/DDBJ databases">
        <title>Complete genome sequence of Defluviimonas alba cai42t isolated from an oilfield in Xinjiang.</title>
        <authorList>
            <person name="Geng S."/>
            <person name="Pan X."/>
            <person name="Wu X."/>
        </authorList>
    </citation>
    <scope>NUCLEOTIDE SEQUENCE [LARGE SCALE GENOMIC DNA]</scope>
    <source>
        <strain evidence="11">cai42</strain>
    </source>
</reference>
<evidence type="ECO:0000256" key="9">
    <source>
        <dbReference type="SAM" id="Phobius"/>
    </source>
</evidence>
<feature type="region of interest" description="Disordered" evidence="8">
    <location>
        <begin position="292"/>
        <end position="340"/>
    </location>
</feature>
<feature type="transmembrane region" description="Helical" evidence="9">
    <location>
        <begin position="20"/>
        <end position="41"/>
    </location>
</feature>
<keyword evidence="4" id="KW-0997">Cell inner membrane</keyword>
<dbReference type="KEGG" id="daa:AKL17_4789"/>
<organism evidence="10 11">
    <name type="scientific">Frigidibacter mobilis</name>
    <dbReference type="NCBI Taxonomy" id="1335048"/>
    <lineage>
        <taxon>Bacteria</taxon>
        <taxon>Pseudomonadati</taxon>
        <taxon>Pseudomonadota</taxon>
        <taxon>Alphaproteobacteria</taxon>
        <taxon>Rhodobacterales</taxon>
        <taxon>Paracoccaceae</taxon>
        <taxon>Frigidibacter</taxon>
    </lineage>
</organism>
<evidence type="ECO:0000256" key="3">
    <source>
        <dbReference type="ARBA" id="ARBA00022475"/>
    </source>
</evidence>
<feature type="transmembrane region" description="Helical" evidence="9">
    <location>
        <begin position="217"/>
        <end position="244"/>
    </location>
</feature>
<dbReference type="Proteomes" id="UP000076128">
    <property type="component" value="Chromosome"/>
</dbReference>
<keyword evidence="2" id="KW-0813">Transport</keyword>
<dbReference type="CDD" id="cd06579">
    <property type="entry name" value="TM_PBP1_transp_AraH_like"/>
    <property type="match status" value="1"/>
</dbReference>
<keyword evidence="11" id="KW-1185">Reference proteome</keyword>
<evidence type="ECO:0000256" key="1">
    <source>
        <dbReference type="ARBA" id="ARBA00004651"/>
    </source>
</evidence>
<keyword evidence="7 9" id="KW-0472">Membrane</keyword>
<evidence type="ECO:0000313" key="11">
    <source>
        <dbReference type="Proteomes" id="UP000076128"/>
    </source>
</evidence>
<feature type="transmembrane region" description="Helical" evidence="9">
    <location>
        <begin position="172"/>
        <end position="194"/>
    </location>
</feature>
<protein>
    <submittedName>
        <fullName evidence="10">ABC transporter membrane spanning protein</fullName>
    </submittedName>
</protein>
<dbReference type="OrthoDB" id="9808136at2"/>
<evidence type="ECO:0000256" key="5">
    <source>
        <dbReference type="ARBA" id="ARBA00022692"/>
    </source>
</evidence>
<accession>A0A161HD50</accession>
<evidence type="ECO:0000256" key="6">
    <source>
        <dbReference type="ARBA" id="ARBA00022989"/>
    </source>
</evidence>
<dbReference type="GO" id="GO:0005886">
    <property type="term" value="C:plasma membrane"/>
    <property type="evidence" value="ECO:0007669"/>
    <property type="project" value="UniProtKB-SubCell"/>
</dbReference>
<evidence type="ECO:0000256" key="4">
    <source>
        <dbReference type="ARBA" id="ARBA00022519"/>
    </source>
</evidence>
<dbReference type="GO" id="GO:0022857">
    <property type="term" value="F:transmembrane transporter activity"/>
    <property type="evidence" value="ECO:0007669"/>
    <property type="project" value="InterPro"/>
</dbReference>
<feature type="compositionally biased region" description="Low complexity" evidence="8">
    <location>
        <begin position="297"/>
        <end position="316"/>
    </location>
</feature>
<proteinExistence type="predicted"/>
<feature type="transmembrane region" description="Helical" evidence="9">
    <location>
        <begin position="104"/>
        <end position="126"/>
    </location>
</feature>
<feature type="compositionally biased region" description="Basic and acidic residues" evidence="8">
    <location>
        <begin position="330"/>
        <end position="340"/>
    </location>
</feature>
<dbReference type="AlphaFoldDB" id="A0A161HD50"/>
<dbReference type="STRING" id="1335048.AKL17_4789"/>
<dbReference type="PANTHER" id="PTHR32196:SF21">
    <property type="entry name" value="ABC TRANSPORTER PERMEASE PROTEIN YPHD-RELATED"/>
    <property type="match status" value="1"/>
</dbReference>
<evidence type="ECO:0000256" key="2">
    <source>
        <dbReference type="ARBA" id="ARBA00022448"/>
    </source>
</evidence>